<dbReference type="PROSITE" id="PS50109">
    <property type="entry name" value="HIS_KIN"/>
    <property type="match status" value="1"/>
</dbReference>
<evidence type="ECO:0000256" key="2">
    <source>
        <dbReference type="ARBA" id="ARBA00004651"/>
    </source>
</evidence>
<evidence type="ECO:0000256" key="5">
    <source>
        <dbReference type="ARBA" id="ARBA00022553"/>
    </source>
</evidence>
<keyword evidence="17" id="KW-1185">Reference proteome</keyword>
<evidence type="ECO:0000313" key="16">
    <source>
        <dbReference type="EMBL" id="GLI56492.1"/>
    </source>
</evidence>
<evidence type="ECO:0000256" key="9">
    <source>
        <dbReference type="ARBA" id="ARBA00022777"/>
    </source>
</evidence>
<reference evidence="16" key="1">
    <citation type="submission" date="2022-12" db="EMBL/GenBank/DDBJ databases">
        <title>Reference genome sequencing for broad-spectrum identification of bacterial and archaeal isolates by mass spectrometry.</title>
        <authorList>
            <person name="Sekiguchi Y."/>
            <person name="Tourlousse D.M."/>
        </authorList>
    </citation>
    <scope>NUCLEOTIDE SEQUENCE</scope>
    <source>
        <strain evidence="16">10succ1</strain>
    </source>
</reference>
<keyword evidence="11 14" id="KW-1133">Transmembrane helix</keyword>
<dbReference type="SMART" id="SM00388">
    <property type="entry name" value="HisKA"/>
    <property type="match status" value="1"/>
</dbReference>
<dbReference type="Gene3D" id="3.30.565.10">
    <property type="entry name" value="Histidine kinase-like ATPase, C-terminal domain"/>
    <property type="match status" value="1"/>
</dbReference>
<keyword evidence="5" id="KW-0597">Phosphoprotein</keyword>
<dbReference type="PRINTS" id="PR00344">
    <property type="entry name" value="BCTRLSENSOR"/>
</dbReference>
<dbReference type="SUPFAM" id="SSF47384">
    <property type="entry name" value="Homodimeric domain of signal transducing histidine kinase"/>
    <property type="match status" value="1"/>
</dbReference>
<dbReference type="EMBL" id="BSDY01000008">
    <property type="protein sequence ID" value="GLI56492.1"/>
    <property type="molecule type" value="Genomic_DNA"/>
</dbReference>
<keyword evidence="12" id="KW-0902">Two-component regulatory system</keyword>
<dbReference type="InterPro" id="IPR005467">
    <property type="entry name" value="His_kinase_dom"/>
</dbReference>
<comment type="caution">
    <text evidence="16">The sequence shown here is derived from an EMBL/GenBank/DDBJ whole genome shotgun (WGS) entry which is preliminary data.</text>
</comment>
<name>A0A9W6LNC7_9FUSO</name>
<dbReference type="Proteomes" id="UP001144471">
    <property type="component" value="Unassembled WGS sequence"/>
</dbReference>
<evidence type="ECO:0000256" key="3">
    <source>
        <dbReference type="ARBA" id="ARBA00012438"/>
    </source>
</evidence>
<dbReference type="SUPFAM" id="SSF55874">
    <property type="entry name" value="ATPase domain of HSP90 chaperone/DNA topoisomerase II/histidine kinase"/>
    <property type="match status" value="1"/>
</dbReference>
<dbReference type="PANTHER" id="PTHR45528:SF1">
    <property type="entry name" value="SENSOR HISTIDINE KINASE CPXA"/>
    <property type="match status" value="1"/>
</dbReference>
<evidence type="ECO:0000256" key="11">
    <source>
        <dbReference type="ARBA" id="ARBA00022989"/>
    </source>
</evidence>
<dbReference type="Gene3D" id="1.10.287.130">
    <property type="match status" value="1"/>
</dbReference>
<keyword evidence="13 14" id="KW-0472">Membrane</keyword>
<keyword evidence="10" id="KW-0067">ATP-binding</keyword>
<dbReference type="InterPro" id="IPR004358">
    <property type="entry name" value="Sig_transdc_His_kin-like_C"/>
</dbReference>
<dbReference type="AlphaFoldDB" id="A0A9W6LNC7"/>
<evidence type="ECO:0000313" key="17">
    <source>
        <dbReference type="Proteomes" id="UP001144471"/>
    </source>
</evidence>
<keyword evidence="6" id="KW-0808">Transferase</keyword>
<dbReference type="GO" id="GO:0005886">
    <property type="term" value="C:plasma membrane"/>
    <property type="evidence" value="ECO:0007669"/>
    <property type="project" value="UniProtKB-SubCell"/>
</dbReference>
<evidence type="ECO:0000256" key="8">
    <source>
        <dbReference type="ARBA" id="ARBA00022741"/>
    </source>
</evidence>
<dbReference type="SMART" id="SM00387">
    <property type="entry name" value="HATPase_c"/>
    <property type="match status" value="1"/>
</dbReference>
<dbReference type="InterPro" id="IPR036097">
    <property type="entry name" value="HisK_dim/P_sf"/>
</dbReference>
<dbReference type="GO" id="GO:0000155">
    <property type="term" value="F:phosphorelay sensor kinase activity"/>
    <property type="evidence" value="ECO:0007669"/>
    <property type="project" value="InterPro"/>
</dbReference>
<keyword evidence="7 14" id="KW-0812">Transmembrane</keyword>
<sequence>MSSERKQRLSRDIAKSYIFVLVVFFIVAVAVSLTNWKHLKDNAKRDVELAKDFLAGEFMEEEIQSTRELFEDAEKELPDISGLDFRIRRGGEEYSTGKVPDLKLKYTSGIRDYSNYDYYIYNYHLPVYKGEDVQVTIVRELKREKRFINQQVVIFLIAFPIIILCLYMIYRHFYRKIIPQLREIEGITDSINLDSLDIKLIREGYYEEFDNMLTSYERMLKRLEDQKSAHIAFVHNASHELKTPIFVIKGYSDILKKWGTENKEVSQEAVEAIGTEVRSMQSLTEKLLFLAKGKNIQPVYEEVRLDEVVEEVKRELSFIYRQVGVEVRGEALKAYTDRELLRILVKNLMENALKYGGGRDVRVEIGLRGNSPFIEIEDRGEGMTPEEVGEIFTEFYRGDESRNREIEGHGLGLSIVKNIQEILKAELKVDSIKGRGTRVEILLKDN</sequence>
<evidence type="ECO:0000256" key="1">
    <source>
        <dbReference type="ARBA" id="ARBA00000085"/>
    </source>
</evidence>
<dbReference type="InterPro" id="IPR003594">
    <property type="entry name" value="HATPase_dom"/>
</dbReference>
<dbReference type="Pfam" id="PF02518">
    <property type="entry name" value="HATPase_c"/>
    <property type="match status" value="1"/>
</dbReference>
<proteinExistence type="predicted"/>
<dbReference type="Pfam" id="PF00512">
    <property type="entry name" value="HisKA"/>
    <property type="match status" value="1"/>
</dbReference>
<evidence type="ECO:0000256" key="10">
    <source>
        <dbReference type="ARBA" id="ARBA00022840"/>
    </source>
</evidence>
<dbReference type="FunFam" id="1.10.287.130:FF:000001">
    <property type="entry name" value="Two-component sensor histidine kinase"/>
    <property type="match status" value="1"/>
</dbReference>
<organism evidence="16 17">
    <name type="scientific">Propionigenium maris DSM 9537</name>
    <dbReference type="NCBI Taxonomy" id="1123000"/>
    <lineage>
        <taxon>Bacteria</taxon>
        <taxon>Fusobacteriati</taxon>
        <taxon>Fusobacteriota</taxon>
        <taxon>Fusobacteriia</taxon>
        <taxon>Fusobacteriales</taxon>
        <taxon>Fusobacteriaceae</taxon>
        <taxon>Propionigenium</taxon>
    </lineage>
</organism>
<keyword evidence="4" id="KW-1003">Cell membrane</keyword>
<dbReference type="InterPro" id="IPR003661">
    <property type="entry name" value="HisK_dim/P_dom"/>
</dbReference>
<dbReference type="RefSeq" id="WP_281835677.1">
    <property type="nucleotide sequence ID" value="NZ_BSDY01000008.1"/>
</dbReference>
<evidence type="ECO:0000256" key="12">
    <source>
        <dbReference type="ARBA" id="ARBA00023012"/>
    </source>
</evidence>
<dbReference type="PANTHER" id="PTHR45528">
    <property type="entry name" value="SENSOR HISTIDINE KINASE CPXA"/>
    <property type="match status" value="1"/>
</dbReference>
<keyword evidence="9 16" id="KW-0418">Kinase</keyword>
<feature type="domain" description="Histidine kinase" evidence="15">
    <location>
        <begin position="236"/>
        <end position="446"/>
    </location>
</feature>
<feature type="transmembrane region" description="Helical" evidence="14">
    <location>
        <begin position="152"/>
        <end position="170"/>
    </location>
</feature>
<dbReference type="CDD" id="cd00082">
    <property type="entry name" value="HisKA"/>
    <property type="match status" value="1"/>
</dbReference>
<dbReference type="GO" id="GO:0005524">
    <property type="term" value="F:ATP binding"/>
    <property type="evidence" value="ECO:0007669"/>
    <property type="project" value="UniProtKB-KW"/>
</dbReference>
<evidence type="ECO:0000256" key="6">
    <source>
        <dbReference type="ARBA" id="ARBA00022679"/>
    </source>
</evidence>
<comment type="subcellular location">
    <subcellularLocation>
        <location evidence="2">Cell membrane</location>
        <topology evidence="2">Multi-pass membrane protein</topology>
    </subcellularLocation>
</comment>
<evidence type="ECO:0000256" key="4">
    <source>
        <dbReference type="ARBA" id="ARBA00022475"/>
    </source>
</evidence>
<dbReference type="EC" id="2.7.13.3" evidence="3"/>
<comment type="catalytic activity">
    <reaction evidence="1">
        <text>ATP + protein L-histidine = ADP + protein N-phospho-L-histidine.</text>
        <dbReference type="EC" id="2.7.13.3"/>
    </reaction>
</comment>
<evidence type="ECO:0000259" key="15">
    <source>
        <dbReference type="PROSITE" id="PS50109"/>
    </source>
</evidence>
<feature type="transmembrane region" description="Helical" evidence="14">
    <location>
        <begin position="16"/>
        <end position="36"/>
    </location>
</feature>
<evidence type="ECO:0000256" key="13">
    <source>
        <dbReference type="ARBA" id="ARBA00023136"/>
    </source>
</evidence>
<dbReference type="InterPro" id="IPR050398">
    <property type="entry name" value="HssS/ArlS-like"/>
</dbReference>
<evidence type="ECO:0000256" key="14">
    <source>
        <dbReference type="SAM" id="Phobius"/>
    </source>
</evidence>
<keyword evidence="8" id="KW-0547">Nucleotide-binding</keyword>
<gene>
    <name evidence="16" type="ORF">PM10SUCC1_20060</name>
</gene>
<accession>A0A9W6LNC7</accession>
<dbReference type="InterPro" id="IPR036890">
    <property type="entry name" value="HATPase_C_sf"/>
</dbReference>
<evidence type="ECO:0000256" key="7">
    <source>
        <dbReference type="ARBA" id="ARBA00022692"/>
    </source>
</evidence>
<protein>
    <recommendedName>
        <fullName evidence="3">histidine kinase</fullName>
        <ecNumber evidence="3">2.7.13.3</ecNumber>
    </recommendedName>
</protein>